<keyword evidence="8" id="KW-1185">Reference proteome</keyword>
<evidence type="ECO:0000256" key="2">
    <source>
        <dbReference type="ARBA" id="ARBA00022692"/>
    </source>
</evidence>
<reference evidence="7 8" key="1">
    <citation type="submission" date="2024-01" db="EMBL/GenBank/DDBJ databases">
        <title>Uliginosibacterium soil sp. nov.</title>
        <authorList>
            <person name="Lv Y."/>
        </authorList>
    </citation>
    <scope>NUCLEOTIDE SEQUENCE [LARGE SCALE GENOMIC DNA]</scope>
    <source>
        <strain evidence="7 8">H3</strain>
    </source>
</reference>
<evidence type="ECO:0000256" key="3">
    <source>
        <dbReference type="ARBA" id="ARBA00022989"/>
    </source>
</evidence>
<evidence type="ECO:0000313" key="7">
    <source>
        <dbReference type="EMBL" id="MEC5384610.1"/>
    </source>
</evidence>
<evidence type="ECO:0000313" key="8">
    <source>
        <dbReference type="Proteomes" id="UP001331561"/>
    </source>
</evidence>
<evidence type="ECO:0000256" key="5">
    <source>
        <dbReference type="SAM" id="Phobius"/>
    </source>
</evidence>
<dbReference type="InterPro" id="IPR006977">
    <property type="entry name" value="Yip1_dom"/>
</dbReference>
<sequence length="192" mass="19969">MNIVERAKNILLSPKSEWPVIEAESSSVKSIYMEYLVLLALIPAVAGFIGMSLIGYSAFGVSVRTPIVSGIANMILGYALSLVTVFVVALIADALTANFGGQKNPLNAFKLIAFSMTPGLLGGIFSLIPALGVLGLLASLYGVYLLYLGVPTLMKVPEDKVAPYTVVLVICAIVVSVVIGAVVGIASSVGVH</sequence>
<dbReference type="RefSeq" id="WP_327597583.1">
    <property type="nucleotide sequence ID" value="NZ_JAYXHS010000001.1"/>
</dbReference>
<gene>
    <name evidence="7" type="ORF">VVD49_02690</name>
</gene>
<feature type="transmembrane region" description="Helical" evidence="5">
    <location>
        <begin position="166"/>
        <end position="189"/>
    </location>
</feature>
<keyword evidence="4 5" id="KW-0472">Membrane</keyword>
<evidence type="ECO:0000259" key="6">
    <source>
        <dbReference type="Pfam" id="PF04893"/>
    </source>
</evidence>
<comment type="subcellular location">
    <subcellularLocation>
        <location evidence="1">Membrane</location>
        <topology evidence="1">Multi-pass membrane protein</topology>
    </subcellularLocation>
</comment>
<dbReference type="Proteomes" id="UP001331561">
    <property type="component" value="Unassembled WGS sequence"/>
</dbReference>
<feature type="transmembrane region" description="Helical" evidence="5">
    <location>
        <begin position="35"/>
        <end position="59"/>
    </location>
</feature>
<feature type="transmembrane region" description="Helical" evidence="5">
    <location>
        <begin position="71"/>
        <end position="96"/>
    </location>
</feature>
<feature type="transmembrane region" description="Helical" evidence="5">
    <location>
        <begin position="108"/>
        <end position="128"/>
    </location>
</feature>
<organism evidence="7 8">
    <name type="scientific">Uliginosibacterium silvisoli</name>
    <dbReference type="NCBI Taxonomy" id="3114758"/>
    <lineage>
        <taxon>Bacteria</taxon>
        <taxon>Pseudomonadati</taxon>
        <taxon>Pseudomonadota</taxon>
        <taxon>Betaproteobacteria</taxon>
        <taxon>Rhodocyclales</taxon>
        <taxon>Zoogloeaceae</taxon>
        <taxon>Uliginosibacterium</taxon>
    </lineage>
</organism>
<dbReference type="EMBL" id="JAYXHS010000001">
    <property type="protein sequence ID" value="MEC5384610.1"/>
    <property type="molecule type" value="Genomic_DNA"/>
</dbReference>
<feature type="domain" description="Yip1" evidence="6">
    <location>
        <begin position="9"/>
        <end position="178"/>
    </location>
</feature>
<accession>A0ABU6JZ26</accession>
<protein>
    <submittedName>
        <fullName evidence="7">Yip1 family protein</fullName>
    </submittedName>
</protein>
<keyword evidence="3 5" id="KW-1133">Transmembrane helix</keyword>
<keyword evidence="2 5" id="KW-0812">Transmembrane</keyword>
<feature type="transmembrane region" description="Helical" evidence="5">
    <location>
        <begin position="134"/>
        <end position="154"/>
    </location>
</feature>
<name>A0ABU6JZ26_9RHOO</name>
<evidence type="ECO:0000256" key="1">
    <source>
        <dbReference type="ARBA" id="ARBA00004141"/>
    </source>
</evidence>
<dbReference type="Pfam" id="PF04893">
    <property type="entry name" value="Yip1"/>
    <property type="match status" value="1"/>
</dbReference>
<evidence type="ECO:0000256" key="4">
    <source>
        <dbReference type="ARBA" id="ARBA00023136"/>
    </source>
</evidence>
<proteinExistence type="predicted"/>
<comment type="caution">
    <text evidence="7">The sequence shown here is derived from an EMBL/GenBank/DDBJ whole genome shotgun (WGS) entry which is preliminary data.</text>
</comment>